<dbReference type="GO" id="GO:0004519">
    <property type="term" value="F:endonuclease activity"/>
    <property type="evidence" value="ECO:0007669"/>
    <property type="project" value="UniProtKB-KW"/>
</dbReference>
<accession>A0A9W7RDP6</accession>
<dbReference type="GO" id="GO:0009307">
    <property type="term" value="P:DNA restriction-modification system"/>
    <property type="evidence" value="ECO:0007669"/>
    <property type="project" value="UniProtKB-KW"/>
</dbReference>
<dbReference type="Pfam" id="PF01420">
    <property type="entry name" value="Methylase_S"/>
    <property type="match status" value="2"/>
</dbReference>
<evidence type="ECO:0000313" key="7">
    <source>
        <dbReference type="Proteomes" id="UP000437380"/>
    </source>
</evidence>
<keyword evidence="5" id="KW-0540">Nuclease</keyword>
<feature type="domain" description="Type I restriction modification DNA specificity" evidence="4">
    <location>
        <begin position="325"/>
        <end position="486"/>
    </location>
</feature>
<feature type="domain" description="Type I restriction modification DNA specificity" evidence="4">
    <location>
        <begin position="58"/>
        <end position="223"/>
    </location>
</feature>
<evidence type="ECO:0000256" key="3">
    <source>
        <dbReference type="ARBA" id="ARBA00023125"/>
    </source>
</evidence>
<dbReference type="Gene3D" id="3.90.220.20">
    <property type="entry name" value="DNA methylase specificity domains"/>
    <property type="match status" value="2"/>
</dbReference>
<dbReference type="PANTHER" id="PTHR43140">
    <property type="entry name" value="TYPE-1 RESTRICTION ENZYME ECOKI SPECIFICITY PROTEIN"/>
    <property type="match status" value="1"/>
</dbReference>
<evidence type="ECO:0000313" key="5">
    <source>
        <dbReference type="EMBL" id="KAB6696125.1"/>
    </source>
</evidence>
<dbReference type="EMBL" id="WCZV01000003">
    <property type="protein sequence ID" value="KAB6703006.1"/>
    <property type="molecule type" value="Genomic_DNA"/>
</dbReference>
<gene>
    <name evidence="6" type="ORF">GAY17_03115</name>
    <name evidence="5" type="ORF">GAZ92_03200</name>
</gene>
<dbReference type="CDD" id="cd17265">
    <property type="entry name" value="RMtype1_S_Eco4255III-TRD2-CR2_like"/>
    <property type="match status" value="1"/>
</dbReference>
<protein>
    <submittedName>
        <fullName evidence="5">Restriction endonuclease subunit S</fullName>
    </submittedName>
</protein>
<dbReference type="InterPro" id="IPR000055">
    <property type="entry name" value="Restrct_endonuc_typeI_TRD"/>
</dbReference>
<dbReference type="Proteomes" id="UP000470777">
    <property type="component" value="Unassembled WGS sequence"/>
</dbReference>
<evidence type="ECO:0000256" key="2">
    <source>
        <dbReference type="ARBA" id="ARBA00022747"/>
    </source>
</evidence>
<sequence>MLLERIRTEKAKLVKEKKIKKDKNESIIYRGDDNSYYEKFLATGEVKCIDDEIPFEIPKGWEWTRIRNISQSYIGLTYSPTDVSSRGTIVLRSSNIQDGKIVLNDVVRVSKEISKKLQVEKNDIIICARNGSAKLVGKSAVVTDVTEPMTFGAFMAICKTALYQYVSIFLQSDLFFSQLRGVSGTTTINQLTQNNFNDFWIPIPPANEQKRIVEKLQNVSPFIERYSKSQETLNLMNIQIKEQLKKSILQEAIQGKLVPQIAEEGTAQELLEQIRQEKQKLVKEGKLKKSVLTDSVIYKGDDNKYYEQIDKENKEITEDILFDLPNKWQWCRIGTIFMHNNGKQLNKGNSKGKLMKYITTSNLYWDGFVLDNLKEMPFENNEIDRCMAVKGDLLVCEGGDIGRSCIWNYDFPIMLQNHIHKLRPYIPLCTKFFYYIFNLYNLAGLIGGKGIGIQGFSSKALHNTLVPLPPLKEQYRIVTQIEKLFEQLR</sequence>
<dbReference type="AlphaFoldDB" id="A0A9W7RDP6"/>
<evidence type="ECO:0000259" key="4">
    <source>
        <dbReference type="Pfam" id="PF01420"/>
    </source>
</evidence>
<reference evidence="7 8" key="1">
    <citation type="journal article" date="2019" name="Nat. Med.">
        <title>A library of human gut bacterial isolates paired with longitudinal multiomics data enables mechanistic microbiome research.</title>
        <authorList>
            <person name="Poyet M."/>
            <person name="Groussin M."/>
            <person name="Gibbons S.M."/>
            <person name="Avila-Pacheco J."/>
            <person name="Jiang X."/>
            <person name="Kearney S.M."/>
            <person name="Perrotta A.R."/>
            <person name="Berdy B."/>
            <person name="Zhao S."/>
            <person name="Lieberman T.D."/>
            <person name="Swanson P.K."/>
            <person name="Smith M."/>
            <person name="Roesemann S."/>
            <person name="Alexander J.E."/>
            <person name="Rich S.A."/>
            <person name="Livny J."/>
            <person name="Vlamakis H."/>
            <person name="Clish C."/>
            <person name="Bullock K."/>
            <person name="Deik A."/>
            <person name="Scott J."/>
            <person name="Pierce K.A."/>
            <person name="Xavier R.J."/>
            <person name="Alm E.J."/>
        </authorList>
    </citation>
    <scope>NUCLEOTIDE SEQUENCE [LARGE SCALE GENOMIC DNA]</scope>
    <source>
        <strain evidence="6 7">BIOML-A82</strain>
        <strain evidence="5 8">BIOML-A85</strain>
    </source>
</reference>
<evidence type="ECO:0000256" key="1">
    <source>
        <dbReference type="ARBA" id="ARBA00010923"/>
    </source>
</evidence>
<dbReference type="GO" id="GO:0003677">
    <property type="term" value="F:DNA binding"/>
    <property type="evidence" value="ECO:0007669"/>
    <property type="project" value="UniProtKB-KW"/>
</dbReference>
<dbReference type="EMBL" id="WCZY01000003">
    <property type="protein sequence ID" value="KAB6696125.1"/>
    <property type="molecule type" value="Genomic_DNA"/>
</dbReference>
<dbReference type="SUPFAM" id="SSF116734">
    <property type="entry name" value="DNA methylase specificity domain"/>
    <property type="match status" value="2"/>
</dbReference>
<keyword evidence="5" id="KW-0255">Endonuclease</keyword>
<name>A0A9W7RDP6_PHOVU</name>
<dbReference type="InterPro" id="IPR051212">
    <property type="entry name" value="Type-I_RE_S_subunit"/>
</dbReference>
<evidence type="ECO:0000313" key="6">
    <source>
        <dbReference type="EMBL" id="KAB6703006.1"/>
    </source>
</evidence>
<keyword evidence="5" id="KW-0378">Hydrolase</keyword>
<keyword evidence="2" id="KW-0680">Restriction system</keyword>
<comment type="caution">
    <text evidence="5">The sequence shown here is derived from an EMBL/GenBank/DDBJ whole genome shotgun (WGS) entry which is preliminary data.</text>
</comment>
<proteinExistence type="inferred from homology"/>
<evidence type="ECO:0000313" key="8">
    <source>
        <dbReference type="Proteomes" id="UP000470777"/>
    </source>
</evidence>
<dbReference type="Proteomes" id="UP000437380">
    <property type="component" value="Unassembled WGS sequence"/>
</dbReference>
<organism evidence="5 8">
    <name type="scientific">Phocaeicola vulgatus</name>
    <name type="common">Bacteroides vulgatus</name>
    <dbReference type="NCBI Taxonomy" id="821"/>
    <lineage>
        <taxon>Bacteria</taxon>
        <taxon>Pseudomonadati</taxon>
        <taxon>Bacteroidota</taxon>
        <taxon>Bacteroidia</taxon>
        <taxon>Bacteroidales</taxon>
        <taxon>Bacteroidaceae</taxon>
        <taxon>Phocaeicola</taxon>
    </lineage>
</organism>
<dbReference type="InterPro" id="IPR044946">
    <property type="entry name" value="Restrct_endonuc_typeI_TRD_sf"/>
</dbReference>
<comment type="similarity">
    <text evidence="1">Belongs to the type-I restriction system S methylase family.</text>
</comment>
<keyword evidence="3" id="KW-0238">DNA-binding</keyword>
<dbReference type="PANTHER" id="PTHR43140:SF1">
    <property type="entry name" value="TYPE I RESTRICTION ENZYME ECOKI SPECIFICITY SUBUNIT"/>
    <property type="match status" value="1"/>
</dbReference>